<dbReference type="EMBL" id="AJTX02000004">
    <property type="protein sequence ID" value="KKI99931.1"/>
    <property type="molecule type" value="Genomic_DNA"/>
</dbReference>
<evidence type="ECO:0000313" key="1">
    <source>
        <dbReference type="EMBL" id="KKI99931.1"/>
    </source>
</evidence>
<name>A0A0M2PZX3_PROHO</name>
<organism evidence="1 2">
    <name type="scientific">Prochlorothrix hollandica PCC 9006 = CALU 1027</name>
    <dbReference type="NCBI Taxonomy" id="317619"/>
    <lineage>
        <taxon>Bacteria</taxon>
        <taxon>Bacillati</taxon>
        <taxon>Cyanobacteriota</taxon>
        <taxon>Cyanophyceae</taxon>
        <taxon>Prochlorotrichales</taxon>
        <taxon>Prochlorotrichaceae</taxon>
        <taxon>Prochlorothrix</taxon>
    </lineage>
</organism>
<proteinExistence type="predicted"/>
<gene>
    <name evidence="1" type="ORF">PROH_09035</name>
</gene>
<reference evidence="1" key="1">
    <citation type="submission" date="2012-04" db="EMBL/GenBank/DDBJ databases">
        <authorList>
            <person name="Borisov I.G."/>
            <person name="Ivanikova N.V."/>
            <person name="Pinevich A.V."/>
        </authorList>
    </citation>
    <scope>NUCLEOTIDE SEQUENCE</scope>
    <source>
        <strain evidence="1">CALU 1027</strain>
    </source>
</reference>
<accession>A0A0M2PZX3</accession>
<keyword evidence="2" id="KW-1185">Reference proteome</keyword>
<dbReference type="Proteomes" id="UP000034681">
    <property type="component" value="Unassembled WGS sequence"/>
</dbReference>
<sequence>MLPERLRQRDQAQGWPITAGVQIHDNGVCFPDKRANCSLASLPLSWGISAVDRGHLLVLASP</sequence>
<comment type="caution">
    <text evidence="1">The sequence shown here is derived from an EMBL/GenBank/DDBJ whole genome shotgun (WGS) entry which is preliminary data.</text>
</comment>
<protein>
    <submittedName>
        <fullName evidence="1">Uncharacterized protein</fullName>
    </submittedName>
</protein>
<dbReference type="AlphaFoldDB" id="A0A0M2PZX3"/>
<evidence type="ECO:0000313" key="2">
    <source>
        <dbReference type="Proteomes" id="UP000034681"/>
    </source>
</evidence>